<reference evidence="1" key="1">
    <citation type="submission" date="2014-11" db="EMBL/GenBank/DDBJ databases">
        <authorList>
            <person name="Amaro Gonzalez C."/>
        </authorList>
    </citation>
    <scope>NUCLEOTIDE SEQUENCE</scope>
</reference>
<organism evidence="1">
    <name type="scientific">Anguilla anguilla</name>
    <name type="common">European freshwater eel</name>
    <name type="synonym">Muraena anguilla</name>
    <dbReference type="NCBI Taxonomy" id="7936"/>
    <lineage>
        <taxon>Eukaryota</taxon>
        <taxon>Metazoa</taxon>
        <taxon>Chordata</taxon>
        <taxon>Craniata</taxon>
        <taxon>Vertebrata</taxon>
        <taxon>Euteleostomi</taxon>
        <taxon>Actinopterygii</taxon>
        <taxon>Neopterygii</taxon>
        <taxon>Teleostei</taxon>
        <taxon>Anguilliformes</taxon>
        <taxon>Anguillidae</taxon>
        <taxon>Anguilla</taxon>
    </lineage>
</organism>
<reference evidence="1" key="2">
    <citation type="journal article" date="2015" name="Fish Shellfish Immunol.">
        <title>Early steps in the European eel (Anguilla anguilla)-Vibrio vulnificus interaction in the gills: Role of the RtxA13 toxin.</title>
        <authorList>
            <person name="Callol A."/>
            <person name="Pajuelo D."/>
            <person name="Ebbesson L."/>
            <person name="Teles M."/>
            <person name="MacKenzie S."/>
            <person name="Amaro C."/>
        </authorList>
    </citation>
    <scope>NUCLEOTIDE SEQUENCE</scope>
</reference>
<sequence>MATCQNAASLVNNFVTNYLLLVPAKKGLYF</sequence>
<accession>A0A0E9V464</accession>
<protein>
    <submittedName>
        <fullName evidence="1">Uncharacterized protein</fullName>
    </submittedName>
</protein>
<dbReference type="EMBL" id="GBXM01036352">
    <property type="protein sequence ID" value="JAH72225.1"/>
    <property type="molecule type" value="Transcribed_RNA"/>
</dbReference>
<proteinExistence type="predicted"/>
<dbReference type="AlphaFoldDB" id="A0A0E9V464"/>
<evidence type="ECO:0000313" key="1">
    <source>
        <dbReference type="EMBL" id="JAH72225.1"/>
    </source>
</evidence>
<name>A0A0E9V464_ANGAN</name>